<name>A0A9D9H2Y6_9BACT</name>
<evidence type="ECO:0000259" key="6">
    <source>
        <dbReference type="PROSITE" id="PS50928"/>
    </source>
</evidence>
<dbReference type="InterPro" id="IPR051408">
    <property type="entry name" value="Phosphate_transprt_permease"/>
</dbReference>
<accession>A0A9D9H2Y6</accession>
<keyword evidence="5" id="KW-0813">Transport</keyword>
<dbReference type="InterPro" id="IPR035906">
    <property type="entry name" value="MetI-like_sf"/>
</dbReference>
<evidence type="ECO:0000313" key="7">
    <source>
        <dbReference type="EMBL" id="MBO8433282.1"/>
    </source>
</evidence>
<keyword evidence="2 5" id="KW-0812">Transmembrane</keyword>
<evidence type="ECO:0000256" key="1">
    <source>
        <dbReference type="ARBA" id="ARBA00004651"/>
    </source>
</evidence>
<reference evidence="7" key="2">
    <citation type="journal article" date="2021" name="PeerJ">
        <title>Extensive microbial diversity within the chicken gut microbiome revealed by metagenomics and culture.</title>
        <authorList>
            <person name="Gilroy R."/>
            <person name="Ravi A."/>
            <person name="Getino M."/>
            <person name="Pursley I."/>
            <person name="Horton D.L."/>
            <person name="Alikhan N.F."/>
            <person name="Baker D."/>
            <person name="Gharbi K."/>
            <person name="Hall N."/>
            <person name="Watson M."/>
            <person name="Adriaenssens E.M."/>
            <person name="Foster-Nyarko E."/>
            <person name="Jarju S."/>
            <person name="Secka A."/>
            <person name="Antonio M."/>
            <person name="Oren A."/>
            <person name="Chaudhuri R.R."/>
            <person name="La Ragione R."/>
            <person name="Hildebrand F."/>
            <person name="Pallen M.J."/>
        </authorList>
    </citation>
    <scope>NUCLEOTIDE SEQUENCE</scope>
    <source>
        <strain evidence="7">2889</strain>
    </source>
</reference>
<comment type="caution">
    <text evidence="7">The sequence shown here is derived from an EMBL/GenBank/DDBJ whole genome shotgun (WGS) entry which is preliminary data.</text>
</comment>
<dbReference type="Proteomes" id="UP000823612">
    <property type="component" value="Unassembled WGS sequence"/>
</dbReference>
<dbReference type="CDD" id="cd06261">
    <property type="entry name" value="TM_PBP2"/>
    <property type="match status" value="1"/>
</dbReference>
<keyword evidence="4 5" id="KW-0472">Membrane</keyword>
<dbReference type="Pfam" id="PF00528">
    <property type="entry name" value="BPD_transp_1"/>
    <property type="match status" value="1"/>
</dbReference>
<dbReference type="GO" id="GO:0005886">
    <property type="term" value="C:plasma membrane"/>
    <property type="evidence" value="ECO:0007669"/>
    <property type="project" value="UniProtKB-SubCell"/>
</dbReference>
<feature type="transmembrane region" description="Helical" evidence="5">
    <location>
        <begin position="34"/>
        <end position="56"/>
    </location>
</feature>
<reference evidence="7" key="1">
    <citation type="submission" date="2020-10" db="EMBL/GenBank/DDBJ databases">
        <authorList>
            <person name="Gilroy R."/>
        </authorList>
    </citation>
    <scope>NUCLEOTIDE SEQUENCE</scope>
    <source>
        <strain evidence="7">2889</strain>
    </source>
</reference>
<dbReference type="SUPFAM" id="SSF161098">
    <property type="entry name" value="MetI-like"/>
    <property type="match status" value="1"/>
</dbReference>
<dbReference type="EMBL" id="JADIMZ010000124">
    <property type="protein sequence ID" value="MBO8433282.1"/>
    <property type="molecule type" value="Genomic_DNA"/>
</dbReference>
<evidence type="ECO:0000256" key="4">
    <source>
        <dbReference type="ARBA" id="ARBA00023136"/>
    </source>
</evidence>
<comment type="subcellular location">
    <subcellularLocation>
        <location evidence="1 5">Cell membrane</location>
        <topology evidence="1 5">Multi-pass membrane protein</topology>
    </subcellularLocation>
</comment>
<keyword evidence="3 5" id="KW-1133">Transmembrane helix</keyword>
<evidence type="ECO:0000313" key="8">
    <source>
        <dbReference type="Proteomes" id="UP000823612"/>
    </source>
</evidence>
<evidence type="ECO:0000256" key="2">
    <source>
        <dbReference type="ARBA" id="ARBA00022692"/>
    </source>
</evidence>
<feature type="transmembrane region" description="Helical" evidence="5">
    <location>
        <begin position="273"/>
        <end position="294"/>
    </location>
</feature>
<feature type="transmembrane region" description="Helical" evidence="5">
    <location>
        <begin position="91"/>
        <end position="116"/>
    </location>
</feature>
<protein>
    <submittedName>
        <fullName evidence="7">ABC transporter permease subunit</fullName>
    </submittedName>
</protein>
<dbReference type="PANTHER" id="PTHR42922:SF1">
    <property type="entry name" value="PHOSPHATE TRANSPORT SYSTEM PERMEASE PROTEIN PSTA"/>
    <property type="match status" value="1"/>
</dbReference>
<sequence length="304" mass="33259">MEQRSLAEVRALVKRHEKPARTGRKLGEEIFFRSLMNIASVLIVGVMGVILVSIFYKGISTFSWSMLTEDMGSGFYLNRGGGIKNAIVGSLYLSLSATLLALVVGLACALCMNVYMVKFPKLLNTARFLLDLIWGVPSIIYGAFGFSLMVFFGVKTSLLAGIITVALFILPIMIRAIDEVMKTVPTGLSESVLSMGSTRSELSYKVYVRQCFPGIVTAVLLAFGRAVGDAASVLYVTGENSKTPTSLLDNATTLPVAIYNQINSPYAATQDKAYASAFVLTLIILLISLLSRYISKRYQKYRIY</sequence>
<dbReference type="PANTHER" id="PTHR42922">
    <property type="entry name" value="PHOSPHATE TRANSPORT SYSTEM PERMEASE PROTEIN PSTA"/>
    <property type="match status" value="1"/>
</dbReference>
<feature type="domain" description="ABC transmembrane type-1" evidence="6">
    <location>
        <begin position="87"/>
        <end position="291"/>
    </location>
</feature>
<evidence type="ECO:0000256" key="5">
    <source>
        <dbReference type="RuleBase" id="RU363032"/>
    </source>
</evidence>
<organism evidence="7 8">
    <name type="scientific">Candidatus Pullibacteroides excrementavium</name>
    <dbReference type="NCBI Taxonomy" id="2840905"/>
    <lineage>
        <taxon>Bacteria</taxon>
        <taxon>Pseudomonadati</taxon>
        <taxon>Bacteroidota</taxon>
        <taxon>Bacteroidia</taxon>
        <taxon>Bacteroidales</taxon>
        <taxon>Candidatus Pullibacteroides</taxon>
    </lineage>
</organism>
<feature type="transmembrane region" description="Helical" evidence="5">
    <location>
        <begin position="158"/>
        <end position="177"/>
    </location>
</feature>
<dbReference type="InterPro" id="IPR000515">
    <property type="entry name" value="MetI-like"/>
</dbReference>
<feature type="transmembrane region" description="Helical" evidence="5">
    <location>
        <begin position="206"/>
        <end position="227"/>
    </location>
</feature>
<feature type="transmembrane region" description="Helical" evidence="5">
    <location>
        <begin position="128"/>
        <end position="152"/>
    </location>
</feature>
<gene>
    <name evidence="7" type="ORF">IAB08_08350</name>
</gene>
<dbReference type="PROSITE" id="PS50928">
    <property type="entry name" value="ABC_TM1"/>
    <property type="match status" value="1"/>
</dbReference>
<dbReference type="AlphaFoldDB" id="A0A9D9H2Y6"/>
<dbReference type="GO" id="GO:0055085">
    <property type="term" value="P:transmembrane transport"/>
    <property type="evidence" value="ECO:0007669"/>
    <property type="project" value="InterPro"/>
</dbReference>
<evidence type="ECO:0000256" key="3">
    <source>
        <dbReference type="ARBA" id="ARBA00022989"/>
    </source>
</evidence>
<dbReference type="Gene3D" id="1.10.3720.10">
    <property type="entry name" value="MetI-like"/>
    <property type="match status" value="1"/>
</dbReference>
<comment type="similarity">
    <text evidence="5">Belongs to the binding-protein-dependent transport system permease family.</text>
</comment>
<proteinExistence type="inferred from homology"/>